<evidence type="ECO:0000313" key="3">
    <source>
        <dbReference type="Proteomes" id="UP000032748"/>
    </source>
</evidence>
<dbReference type="NCBIfam" id="TIGR02246">
    <property type="entry name" value="SgcJ/EcaC family oxidoreductase"/>
    <property type="match status" value="1"/>
</dbReference>
<name>A0A0D5Y1F2_9PSED</name>
<dbReference type="Gene3D" id="3.10.450.50">
    <property type="match status" value="1"/>
</dbReference>
<dbReference type="InterPro" id="IPR011944">
    <property type="entry name" value="Steroid_delta5-4_isomerase"/>
</dbReference>
<proteinExistence type="predicted"/>
<dbReference type="PATRIC" id="fig|587753.10.peg.3694"/>
<sequence length="131" mass="14490">MPTHPLKTLIEAADRAITAEDFDSLMDFYAEDATLVVKPGLEARGKEQIRRAFVAIAEHFNHSIVVRQGEMRIIEGAGSALVIMHTLLDTLDPDGSASTLERRATYVFRQEPSGAWRCVIDNSYGTDLLDA</sequence>
<dbReference type="InterPro" id="IPR037401">
    <property type="entry name" value="SnoaL-like"/>
</dbReference>
<organism evidence="2 3">
    <name type="scientific">Pseudomonas chlororaphis</name>
    <dbReference type="NCBI Taxonomy" id="587753"/>
    <lineage>
        <taxon>Bacteria</taxon>
        <taxon>Pseudomonadati</taxon>
        <taxon>Pseudomonadota</taxon>
        <taxon>Gammaproteobacteria</taxon>
        <taxon>Pseudomonadales</taxon>
        <taxon>Pseudomonadaceae</taxon>
        <taxon>Pseudomonas</taxon>
    </lineage>
</organism>
<dbReference type="KEGG" id="pcz:PCL1606_37070"/>
<dbReference type="SUPFAM" id="SSF54427">
    <property type="entry name" value="NTF2-like"/>
    <property type="match status" value="1"/>
</dbReference>
<accession>A0A0D5Y1F2</accession>
<protein>
    <recommendedName>
        <fullName evidence="1">SnoaL-like domain-containing protein</fullName>
    </recommendedName>
</protein>
<evidence type="ECO:0000313" key="2">
    <source>
        <dbReference type="EMBL" id="AKA25158.1"/>
    </source>
</evidence>
<dbReference type="RefSeq" id="WP_045883994.1">
    <property type="nucleotide sequence ID" value="NZ_CP011110.1"/>
</dbReference>
<feature type="domain" description="SnoaL-like" evidence="1">
    <location>
        <begin position="8"/>
        <end position="118"/>
    </location>
</feature>
<dbReference type="EMBL" id="CP011110">
    <property type="protein sequence ID" value="AKA25158.1"/>
    <property type="molecule type" value="Genomic_DNA"/>
</dbReference>
<dbReference type="AlphaFoldDB" id="A0A0D5Y1F2"/>
<dbReference type="Proteomes" id="UP000032748">
    <property type="component" value="Chromosome"/>
</dbReference>
<dbReference type="InterPro" id="IPR032710">
    <property type="entry name" value="NTF2-like_dom_sf"/>
</dbReference>
<evidence type="ECO:0000259" key="1">
    <source>
        <dbReference type="Pfam" id="PF13474"/>
    </source>
</evidence>
<dbReference type="Pfam" id="PF13474">
    <property type="entry name" value="SnoaL_3"/>
    <property type="match status" value="1"/>
</dbReference>
<reference evidence="2 3" key="1">
    <citation type="journal article" date="2015" name="Mol. Plant Microbe Interact.">
        <title>Comparative Genomic Analysis of Pseudomonas chlororaphis PCL1606 Reveals New Insight into Antifungal Compounds Involved in Biocontrol.</title>
        <authorList>
            <person name="Calderon C.E."/>
            <person name="Ramos C."/>
            <person name="de Vicente A."/>
            <person name="Cazorla F.M."/>
        </authorList>
    </citation>
    <scope>NUCLEOTIDE SEQUENCE [LARGE SCALE GENOMIC DNA]</scope>
    <source>
        <strain evidence="2 3">PCL1606</strain>
    </source>
</reference>
<gene>
    <name evidence="2" type="ORF">PCL1606_37070</name>
</gene>
<dbReference type="OrthoDB" id="1633822at2"/>